<dbReference type="InterPro" id="IPR044748">
    <property type="entry name" value="Trm3/TARBP1_C"/>
</dbReference>
<keyword evidence="1 4" id="KW-0489">Methyltransferase</keyword>
<dbReference type="GO" id="GO:0141100">
    <property type="term" value="F:tRNA (guanine(18)-2'-O)-methyltransferase activity"/>
    <property type="evidence" value="ECO:0007669"/>
    <property type="project" value="UniProtKB-EC"/>
</dbReference>
<accession>A0A5B9QA52</accession>
<dbReference type="EMBL" id="CP042913">
    <property type="protein sequence ID" value="QEG34480.1"/>
    <property type="molecule type" value="Genomic_DNA"/>
</dbReference>
<gene>
    <name evidence="4" type="primary">trmH</name>
    <name evidence="4" type="ORF">Pr1d_17600</name>
</gene>
<dbReference type="EC" id="2.1.1.34" evidence="4"/>
<dbReference type="InterPro" id="IPR001537">
    <property type="entry name" value="SpoU_MeTrfase"/>
</dbReference>
<dbReference type="InterPro" id="IPR045330">
    <property type="entry name" value="TRM3/TARBP1"/>
</dbReference>
<dbReference type="CDD" id="cd18091">
    <property type="entry name" value="SpoU-like_TRM3-like"/>
    <property type="match status" value="1"/>
</dbReference>
<feature type="domain" description="tRNA/rRNA methyltransferase SpoU type" evidence="3">
    <location>
        <begin position="19"/>
        <end position="155"/>
    </location>
</feature>
<dbReference type="Pfam" id="PF00588">
    <property type="entry name" value="SpoU_methylase"/>
    <property type="match status" value="1"/>
</dbReference>
<dbReference type="Gene3D" id="3.40.1280.10">
    <property type="match status" value="1"/>
</dbReference>
<dbReference type="KEGG" id="bgok:Pr1d_17600"/>
<proteinExistence type="predicted"/>
<dbReference type="SUPFAM" id="SSF75217">
    <property type="entry name" value="alpha/beta knot"/>
    <property type="match status" value="1"/>
</dbReference>
<sequence>MFEHQRHKPPRTLSQPRELLLVCAPLRSNVNLSRIARAASCCGLDEILCTGPAKLERRIARDGADAIRIVSHRTLPPVLSKLKKEGFRLVGLEQTTDSINMHEYTFERKSALVIGNERTGLTPDVLQLLDDVVEIPVWGMPFSYNVATATTMALYEYCRQWPDG</sequence>
<dbReference type="PANTHER" id="PTHR12029">
    <property type="entry name" value="RNA METHYLTRANSFERASE"/>
    <property type="match status" value="1"/>
</dbReference>
<evidence type="ECO:0000256" key="1">
    <source>
        <dbReference type="ARBA" id="ARBA00022603"/>
    </source>
</evidence>
<evidence type="ECO:0000313" key="4">
    <source>
        <dbReference type="EMBL" id="QEG34480.1"/>
    </source>
</evidence>
<dbReference type="InterPro" id="IPR029026">
    <property type="entry name" value="tRNA_m1G_MTases_N"/>
</dbReference>
<dbReference type="GO" id="GO:0030488">
    <property type="term" value="P:tRNA methylation"/>
    <property type="evidence" value="ECO:0007669"/>
    <property type="project" value="InterPro"/>
</dbReference>
<organism evidence="4 5">
    <name type="scientific">Bythopirellula goksoeyrii</name>
    <dbReference type="NCBI Taxonomy" id="1400387"/>
    <lineage>
        <taxon>Bacteria</taxon>
        <taxon>Pseudomonadati</taxon>
        <taxon>Planctomycetota</taxon>
        <taxon>Planctomycetia</taxon>
        <taxon>Pirellulales</taxon>
        <taxon>Lacipirellulaceae</taxon>
        <taxon>Bythopirellula</taxon>
    </lineage>
</organism>
<dbReference type="PANTHER" id="PTHR12029:SF11">
    <property type="entry name" value="METHYLTRANSFERASE TARBP1-RELATED"/>
    <property type="match status" value="1"/>
</dbReference>
<dbReference type="InterPro" id="IPR029028">
    <property type="entry name" value="Alpha/beta_knot_MTases"/>
</dbReference>
<name>A0A5B9QA52_9BACT</name>
<keyword evidence="2 4" id="KW-0808">Transferase</keyword>
<protein>
    <submittedName>
        <fullName evidence="4">tRNA (Guanosine(18)-2'-O)-methyltransferase</fullName>
        <ecNumber evidence="4">2.1.1.34</ecNumber>
    </submittedName>
</protein>
<dbReference type="RefSeq" id="WP_238476659.1">
    <property type="nucleotide sequence ID" value="NZ_CP042913.1"/>
</dbReference>
<dbReference type="Proteomes" id="UP000323917">
    <property type="component" value="Chromosome"/>
</dbReference>
<evidence type="ECO:0000313" key="5">
    <source>
        <dbReference type="Proteomes" id="UP000323917"/>
    </source>
</evidence>
<dbReference type="AlphaFoldDB" id="A0A5B9QA52"/>
<reference evidence="4 5" key="1">
    <citation type="submission" date="2019-08" db="EMBL/GenBank/DDBJ databases">
        <title>Deep-cultivation of Planctomycetes and their phenomic and genomic characterization uncovers novel biology.</title>
        <authorList>
            <person name="Wiegand S."/>
            <person name="Jogler M."/>
            <person name="Boedeker C."/>
            <person name="Pinto D."/>
            <person name="Vollmers J."/>
            <person name="Rivas-Marin E."/>
            <person name="Kohn T."/>
            <person name="Peeters S.H."/>
            <person name="Heuer A."/>
            <person name="Rast P."/>
            <person name="Oberbeckmann S."/>
            <person name="Bunk B."/>
            <person name="Jeske O."/>
            <person name="Meyerdierks A."/>
            <person name="Storesund J.E."/>
            <person name="Kallscheuer N."/>
            <person name="Luecker S."/>
            <person name="Lage O.M."/>
            <person name="Pohl T."/>
            <person name="Merkel B.J."/>
            <person name="Hornburger P."/>
            <person name="Mueller R.-W."/>
            <person name="Bruemmer F."/>
            <person name="Labrenz M."/>
            <person name="Spormann A.M."/>
            <person name="Op den Camp H."/>
            <person name="Overmann J."/>
            <person name="Amann R."/>
            <person name="Jetten M.S.M."/>
            <person name="Mascher T."/>
            <person name="Medema M.H."/>
            <person name="Devos D.P."/>
            <person name="Kaster A.-K."/>
            <person name="Ovreas L."/>
            <person name="Rohde M."/>
            <person name="Galperin M.Y."/>
            <person name="Jogler C."/>
        </authorList>
    </citation>
    <scope>NUCLEOTIDE SEQUENCE [LARGE SCALE GENOMIC DNA]</scope>
    <source>
        <strain evidence="4 5">Pr1d</strain>
    </source>
</reference>
<keyword evidence="5" id="KW-1185">Reference proteome</keyword>
<dbReference type="GO" id="GO:0003723">
    <property type="term" value="F:RNA binding"/>
    <property type="evidence" value="ECO:0007669"/>
    <property type="project" value="InterPro"/>
</dbReference>
<evidence type="ECO:0000256" key="2">
    <source>
        <dbReference type="ARBA" id="ARBA00022679"/>
    </source>
</evidence>
<evidence type="ECO:0000259" key="3">
    <source>
        <dbReference type="Pfam" id="PF00588"/>
    </source>
</evidence>